<keyword evidence="2" id="KW-0813">Transport</keyword>
<dbReference type="GO" id="GO:0005829">
    <property type="term" value="C:cytosol"/>
    <property type="evidence" value="ECO:0007669"/>
    <property type="project" value="GOC"/>
</dbReference>
<evidence type="ECO:0000256" key="6">
    <source>
        <dbReference type="SAM" id="MobiDB-lite"/>
    </source>
</evidence>
<dbReference type="PROSITE" id="PS00991">
    <property type="entry name" value="CLAT_ADAPTOR_M_2"/>
    <property type="match status" value="1"/>
</dbReference>
<dbReference type="eggNOG" id="KOG0937">
    <property type="taxonomic scope" value="Eukaryota"/>
</dbReference>
<dbReference type="GO" id="GO:0006896">
    <property type="term" value="P:Golgi to vacuole transport"/>
    <property type="evidence" value="ECO:0007669"/>
    <property type="project" value="EnsemblFungi"/>
</dbReference>
<keyword evidence="3" id="KW-0653">Protein transport</keyword>
<name>G0V8M4_NAUCA</name>
<proteinExistence type="predicted"/>
<dbReference type="PROSITE" id="PS00990">
    <property type="entry name" value="CLAT_ADAPTOR_M_1"/>
    <property type="match status" value="1"/>
</dbReference>
<dbReference type="FunCoup" id="G0V8M4">
    <property type="interactions" value="82"/>
</dbReference>
<keyword evidence="4" id="KW-0472">Membrane</keyword>
<protein>
    <recommendedName>
        <fullName evidence="7">MHD domain-containing protein</fullName>
    </recommendedName>
</protein>
<evidence type="ECO:0000259" key="7">
    <source>
        <dbReference type="PROSITE" id="PS51072"/>
    </source>
</evidence>
<keyword evidence="5" id="KW-0968">Cytoplasmic vesicle</keyword>
<evidence type="ECO:0000256" key="4">
    <source>
        <dbReference type="ARBA" id="ARBA00023136"/>
    </source>
</evidence>
<evidence type="ECO:0000256" key="3">
    <source>
        <dbReference type="ARBA" id="ARBA00022927"/>
    </source>
</evidence>
<dbReference type="InterPro" id="IPR050431">
    <property type="entry name" value="Adaptor_comp_med_subunit"/>
</dbReference>
<dbReference type="Gene3D" id="2.60.40.1170">
    <property type="entry name" value="Mu homology domain, subdomain B"/>
    <property type="match status" value="4"/>
</dbReference>
<dbReference type="AlphaFoldDB" id="G0V8M4"/>
<keyword evidence="9" id="KW-1185">Reference proteome</keyword>
<dbReference type="OMA" id="WVRYKTI"/>
<dbReference type="SUPFAM" id="SSF64356">
    <property type="entry name" value="SNARE-like"/>
    <property type="match status" value="1"/>
</dbReference>
<sequence>MSSSIFILDETLEPIICKNIRALPNLPSLVTKFQELYRSNGVSPLPILNDIDWQFLHIKRDSLVFLSVVENNSRCNLLGVFTYLEEFYKLLKDYLHVGILNRNLLIDNFLVVIELIDESLDFGVVQFTDSSLIKDYVRVKVNLPELNPDVASIPDEESASDDDEDIKRKHKHKHKSKHKKKSKATKLLEKENLQEALRKNKAKVVDSIKENILNEERWRFGGTDEEINDDEDINDRYMNSYIAKTTIMPISWRTKGIHYGKNEFFLDVIEKVEYFMDFKSGVIRKNLIHGEIICRSYLSGMPKLKISINKILKQDVQFLSNVKFHQCVSLDSIRARSNPPAVEEDGKKKNEEADTLGNKGEIEFIPPDGEFLLCKYELKRHVKDQPMIKLRNFEIIPKLHKFKIKIHVIIETHFKTTNSTSKLNLRIPITNLFQSYRIDLSKQPKFKCEQGTVLFNLSDKFLLWEVGTMNGGHGENTLSMMAEFALFNEEEYKKMEEERKTSMNPPPLREGPKLEELYKKIHEEGDSDEVSTRKKNESLLTMDFEVPYCTCSGLKIEYLKIEEDQLQYQSFPWVRYKTISDDEYAFAV</sequence>
<dbReference type="STRING" id="1064592.G0V8M4"/>
<evidence type="ECO:0000256" key="5">
    <source>
        <dbReference type="ARBA" id="ARBA00023329"/>
    </source>
</evidence>
<dbReference type="GO" id="GO:0048203">
    <property type="term" value="P:vesicle targeting, trans-Golgi to endosome"/>
    <property type="evidence" value="ECO:0007669"/>
    <property type="project" value="EnsemblFungi"/>
</dbReference>
<gene>
    <name evidence="8" type="primary">NCAS0A12650</name>
    <name evidence="8" type="ordered locus">NCAS_0A12650</name>
</gene>
<dbReference type="KEGG" id="ncs:NCAS_0A12650"/>
<feature type="region of interest" description="Disordered" evidence="6">
    <location>
        <begin position="152"/>
        <end position="184"/>
    </location>
</feature>
<dbReference type="InParanoid" id="G0V8M4"/>
<dbReference type="Pfam" id="PF00928">
    <property type="entry name" value="Adap_comp_sub"/>
    <property type="match status" value="1"/>
</dbReference>
<evidence type="ECO:0000256" key="1">
    <source>
        <dbReference type="ARBA" id="ARBA00004156"/>
    </source>
</evidence>
<feature type="compositionally biased region" description="Acidic residues" evidence="6">
    <location>
        <begin position="154"/>
        <end position="164"/>
    </location>
</feature>
<dbReference type="RefSeq" id="XP_003674203.1">
    <property type="nucleotide sequence ID" value="XM_003674155.1"/>
</dbReference>
<dbReference type="InterPro" id="IPR018240">
    <property type="entry name" value="Clathrin_mu_CS"/>
</dbReference>
<dbReference type="GeneID" id="96901301"/>
<dbReference type="OrthoDB" id="10259133at2759"/>
<dbReference type="GO" id="GO:0030131">
    <property type="term" value="C:clathrin adaptor complex"/>
    <property type="evidence" value="ECO:0007669"/>
    <property type="project" value="InterPro"/>
</dbReference>
<evidence type="ECO:0000313" key="8">
    <source>
        <dbReference type="EMBL" id="CCC67823.1"/>
    </source>
</evidence>
<feature type="domain" description="MHD" evidence="7">
    <location>
        <begin position="261"/>
        <end position="587"/>
    </location>
</feature>
<dbReference type="Proteomes" id="UP000001640">
    <property type="component" value="Chromosome 1"/>
</dbReference>
<reference evidence="8 9" key="1">
    <citation type="journal article" date="2011" name="Proc. Natl. Acad. Sci. U.S.A.">
        <title>Evolutionary erosion of yeast sex chromosomes by mating-type switching accidents.</title>
        <authorList>
            <person name="Gordon J.L."/>
            <person name="Armisen D."/>
            <person name="Proux-Wera E."/>
            <person name="Oheigeartaigh S.S."/>
            <person name="Byrne K.P."/>
            <person name="Wolfe K.H."/>
        </authorList>
    </citation>
    <scope>NUCLEOTIDE SEQUENCE [LARGE SCALE GENOMIC DNA]</scope>
    <source>
        <strain evidence="9">ATCC 76901 / BCRC 22586 / CBS 4309 / NBRC 1992 / NRRL Y-12630</strain>
    </source>
</reference>
<dbReference type="SUPFAM" id="SSF49447">
    <property type="entry name" value="Second domain of Mu2 adaptin subunit (ap50) of ap2 adaptor"/>
    <property type="match status" value="1"/>
</dbReference>
<dbReference type="GO" id="GO:0030659">
    <property type="term" value="C:cytoplasmic vesicle membrane"/>
    <property type="evidence" value="ECO:0007669"/>
    <property type="project" value="UniProtKB-SubCell"/>
</dbReference>
<dbReference type="EMBL" id="HE576752">
    <property type="protein sequence ID" value="CCC67823.1"/>
    <property type="molecule type" value="Genomic_DNA"/>
</dbReference>
<organism evidence="8 9">
    <name type="scientific">Naumovozyma castellii</name>
    <name type="common">Yeast</name>
    <name type="synonym">Saccharomyces castellii</name>
    <dbReference type="NCBI Taxonomy" id="27288"/>
    <lineage>
        <taxon>Eukaryota</taxon>
        <taxon>Fungi</taxon>
        <taxon>Dikarya</taxon>
        <taxon>Ascomycota</taxon>
        <taxon>Saccharomycotina</taxon>
        <taxon>Saccharomycetes</taxon>
        <taxon>Saccharomycetales</taxon>
        <taxon>Saccharomycetaceae</taxon>
        <taxon>Naumovozyma</taxon>
    </lineage>
</organism>
<dbReference type="Gene3D" id="3.30.450.60">
    <property type="match status" value="1"/>
</dbReference>
<evidence type="ECO:0000256" key="2">
    <source>
        <dbReference type="ARBA" id="ARBA00022448"/>
    </source>
</evidence>
<comment type="subcellular location">
    <subcellularLocation>
        <location evidence="1">Cytoplasmic vesicle membrane</location>
    </subcellularLocation>
</comment>
<dbReference type="GO" id="GO:0006886">
    <property type="term" value="P:intracellular protein transport"/>
    <property type="evidence" value="ECO:0007669"/>
    <property type="project" value="InterPro"/>
</dbReference>
<accession>G0V8M4</accession>
<dbReference type="PROSITE" id="PS51072">
    <property type="entry name" value="MHD"/>
    <property type="match status" value="1"/>
</dbReference>
<dbReference type="HOGENOM" id="CLU_026996_0_2_1"/>
<dbReference type="InterPro" id="IPR036168">
    <property type="entry name" value="AP2_Mu_C_sf"/>
</dbReference>
<dbReference type="PANTHER" id="PTHR10529">
    <property type="entry name" value="AP COMPLEX SUBUNIT MU"/>
    <property type="match status" value="1"/>
</dbReference>
<dbReference type="CDD" id="cd14828">
    <property type="entry name" value="AP_Mu_N"/>
    <property type="match status" value="1"/>
</dbReference>
<reference key="2">
    <citation type="submission" date="2011-08" db="EMBL/GenBank/DDBJ databases">
        <title>Genome sequence of Naumovozyma castellii.</title>
        <authorList>
            <person name="Gordon J.L."/>
            <person name="Armisen D."/>
            <person name="Proux-Wera E."/>
            <person name="OhEigeartaigh S.S."/>
            <person name="Byrne K.P."/>
            <person name="Wolfe K.H."/>
        </authorList>
    </citation>
    <scope>NUCLEOTIDE SEQUENCE</scope>
    <source>
        <strain>Type strain:CBS 4309</strain>
    </source>
</reference>
<feature type="compositionally biased region" description="Basic residues" evidence="6">
    <location>
        <begin position="168"/>
        <end position="184"/>
    </location>
</feature>
<dbReference type="InterPro" id="IPR027200">
    <property type="entry name" value="Apm2_N"/>
</dbReference>
<evidence type="ECO:0000313" key="9">
    <source>
        <dbReference type="Proteomes" id="UP000001640"/>
    </source>
</evidence>
<dbReference type="GO" id="GO:0005802">
    <property type="term" value="C:trans-Golgi network"/>
    <property type="evidence" value="ECO:0007669"/>
    <property type="project" value="EnsemblFungi"/>
</dbReference>
<dbReference type="GO" id="GO:0005769">
    <property type="term" value="C:early endosome"/>
    <property type="evidence" value="ECO:0007669"/>
    <property type="project" value="EnsemblFungi"/>
</dbReference>
<dbReference type="InterPro" id="IPR028565">
    <property type="entry name" value="MHD"/>
</dbReference>
<dbReference type="InterPro" id="IPR011012">
    <property type="entry name" value="Longin-like_dom_sf"/>
</dbReference>